<evidence type="ECO:0000313" key="1">
    <source>
        <dbReference type="EMBL" id="MBA0819297.1"/>
    </source>
</evidence>
<feature type="non-terminal residue" evidence="1">
    <location>
        <position position="1"/>
    </location>
</feature>
<name>A0A7J9IB25_9ROSI</name>
<organism evidence="1 2">
    <name type="scientific">Gossypium harknessii</name>
    <dbReference type="NCBI Taxonomy" id="34285"/>
    <lineage>
        <taxon>Eukaryota</taxon>
        <taxon>Viridiplantae</taxon>
        <taxon>Streptophyta</taxon>
        <taxon>Embryophyta</taxon>
        <taxon>Tracheophyta</taxon>
        <taxon>Spermatophyta</taxon>
        <taxon>Magnoliopsida</taxon>
        <taxon>eudicotyledons</taxon>
        <taxon>Gunneridae</taxon>
        <taxon>Pentapetalae</taxon>
        <taxon>rosids</taxon>
        <taxon>malvids</taxon>
        <taxon>Malvales</taxon>
        <taxon>Malvaceae</taxon>
        <taxon>Malvoideae</taxon>
        <taxon>Gossypium</taxon>
    </lineage>
</organism>
<dbReference type="AlphaFoldDB" id="A0A7J9IB25"/>
<gene>
    <name evidence="1" type="ORF">Gohar_019768</name>
</gene>
<sequence>ELSIPCKLVLNVVGIEETETLAVLKSVVCVSRFDSSSKFNLLKAVLVLPISKEYLGGILCVLLNINSIVPSWC</sequence>
<dbReference type="Proteomes" id="UP000593560">
    <property type="component" value="Unassembled WGS sequence"/>
</dbReference>
<reference evidence="1 2" key="1">
    <citation type="journal article" date="2019" name="Genome Biol. Evol.">
        <title>Insights into the evolution of the New World diploid cottons (Gossypium, subgenus Houzingenia) based on genome sequencing.</title>
        <authorList>
            <person name="Grover C.E."/>
            <person name="Arick M.A. 2nd"/>
            <person name="Thrash A."/>
            <person name="Conover J.L."/>
            <person name="Sanders W.S."/>
            <person name="Peterson D.G."/>
            <person name="Frelichowski J.E."/>
            <person name="Scheffler J.A."/>
            <person name="Scheffler B.E."/>
            <person name="Wendel J.F."/>
        </authorList>
    </citation>
    <scope>NUCLEOTIDE SEQUENCE [LARGE SCALE GENOMIC DNA]</scope>
    <source>
        <strain evidence="1">0</strain>
        <tissue evidence="1">Leaf</tissue>
    </source>
</reference>
<protein>
    <submittedName>
        <fullName evidence="1">Uncharacterized protein</fullName>
    </submittedName>
</protein>
<accession>A0A7J9IB25</accession>
<keyword evidence="2" id="KW-1185">Reference proteome</keyword>
<evidence type="ECO:0000313" key="2">
    <source>
        <dbReference type="Proteomes" id="UP000593560"/>
    </source>
</evidence>
<dbReference type="EMBL" id="JABFAD010328925">
    <property type="protein sequence ID" value="MBA0819297.1"/>
    <property type="molecule type" value="Genomic_DNA"/>
</dbReference>
<dbReference type="OrthoDB" id="10300064at2759"/>
<comment type="caution">
    <text evidence="1">The sequence shown here is derived from an EMBL/GenBank/DDBJ whole genome shotgun (WGS) entry which is preliminary data.</text>
</comment>
<proteinExistence type="predicted"/>